<accession>A0A1H0MNG4</accession>
<protein>
    <submittedName>
        <fullName evidence="1">Uncharacterized protein</fullName>
    </submittedName>
</protein>
<dbReference type="NCBIfam" id="NF038144">
    <property type="entry name" value="PxxKW"/>
    <property type="match status" value="1"/>
</dbReference>
<organism evidence="1 2">
    <name type="scientific">Desulforhopalus singaporensis</name>
    <dbReference type="NCBI Taxonomy" id="91360"/>
    <lineage>
        <taxon>Bacteria</taxon>
        <taxon>Pseudomonadati</taxon>
        <taxon>Thermodesulfobacteriota</taxon>
        <taxon>Desulfobulbia</taxon>
        <taxon>Desulfobulbales</taxon>
        <taxon>Desulfocapsaceae</taxon>
        <taxon>Desulforhopalus</taxon>
    </lineage>
</organism>
<dbReference type="InterPro" id="IPR047766">
    <property type="entry name" value="PxxKW_fam"/>
</dbReference>
<dbReference type="OrthoDB" id="5387471at2"/>
<reference evidence="1 2" key="1">
    <citation type="submission" date="2016-10" db="EMBL/GenBank/DDBJ databases">
        <authorList>
            <person name="de Groot N.N."/>
        </authorList>
    </citation>
    <scope>NUCLEOTIDE SEQUENCE [LARGE SCALE GENOMIC DNA]</scope>
    <source>
        <strain evidence="1 2">DSM 12130</strain>
    </source>
</reference>
<dbReference type="Proteomes" id="UP000199073">
    <property type="component" value="Unassembled WGS sequence"/>
</dbReference>
<name>A0A1H0MNG4_9BACT</name>
<sequence length="81" mass="9103">MQNKATANYGDGRFQPVIEKCEGCGRIVEQEGVQYCKSYLYPSAKWKLGLCNFATHAKPEINVVTVRINPLKAAKRASKRK</sequence>
<dbReference type="STRING" id="91360.SAMN05660330_01120"/>
<evidence type="ECO:0000313" key="1">
    <source>
        <dbReference type="EMBL" id="SDO81884.1"/>
    </source>
</evidence>
<proteinExistence type="predicted"/>
<gene>
    <name evidence="1" type="ORF">SAMN05660330_01120</name>
</gene>
<keyword evidence="2" id="KW-1185">Reference proteome</keyword>
<dbReference type="Pfam" id="PF20657">
    <property type="entry name" value="DUF6811"/>
    <property type="match status" value="1"/>
</dbReference>
<dbReference type="AlphaFoldDB" id="A0A1H0MNG4"/>
<dbReference type="RefSeq" id="WP_092220624.1">
    <property type="nucleotide sequence ID" value="NZ_FNJI01000006.1"/>
</dbReference>
<dbReference type="EMBL" id="FNJI01000006">
    <property type="protein sequence ID" value="SDO81884.1"/>
    <property type="molecule type" value="Genomic_DNA"/>
</dbReference>
<evidence type="ECO:0000313" key="2">
    <source>
        <dbReference type="Proteomes" id="UP000199073"/>
    </source>
</evidence>